<evidence type="ECO:0000256" key="3">
    <source>
        <dbReference type="ARBA" id="ARBA00023251"/>
    </source>
</evidence>
<sequence>MEQVHSLTNEIIPILRVFDRQKLKEFYLDFLDFNLDWKHQFDENSPMYMQVSQQGCILHLSEHHGDASPGTTLRIRVHQIKEFQQQLLAKNYTYARPGLERSPWGTMEFTVHDPFGNKLIFYEGN</sequence>
<keyword evidence="3" id="KW-0046">Antibiotic resistance</keyword>
<dbReference type="AlphaFoldDB" id="A0A177ZZC1"/>
<dbReference type="EMBL" id="LDJR01000041">
    <property type="protein sequence ID" value="OAK72208.1"/>
    <property type="molecule type" value="Genomic_DNA"/>
</dbReference>
<dbReference type="CDD" id="cd08349">
    <property type="entry name" value="BLMA_like"/>
    <property type="match status" value="1"/>
</dbReference>
<evidence type="ECO:0000313" key="6">
    <source>
        <dbReference type="Proteomes" id="UP000077881"/>
    </source>
</evidence>
<evidence type="ECO:0000256" key="1">
    <source>
        <dbReference type="ARBA" id="ARBA00011051"/>
    </source>
</evidence>
<comment type="similarity">
    <text evidence="1">Belongs to the bleomycin resistance protein family.</text>
</comment>
<dbReference type="SUPFAM" id="SSF54593">
    <property type="entry name" value="Glyoxalase/Bleomycin resistance protein/Dihydroxybiphenyl dioxygenase"/>
    <property type="match status" value="1"/>
</dbReference>
<dbReference type="STRING" id="217031.ABB05_09225"/>
<dbReference type="PATRIC" id="fig|217031.6.peg.1955"/>
<evidence type="ECO:0000313" key="5">
    <source>
        <dbReference type="EMBL" id="OAK72208.1"/>
    </source>
</evidence>
<dbReference type="InterPro" id="IPR000335">
    <property type="entry name" value="Bleomycin-R"/>
</dbReference>
<dbReference type="Gene3D" id="3.10.180.10">
    <property type="entry name" value="2,3-Dihydroxybiphenyl 1,2-Dioxygenase, domain 1"/>
    <property type="match status" value="1"/>
</dbReference>
<reference evidence="5 6" key="1">
    <citation type="submission" date="2015-05" db="EMBL/GenBank/DDBJ databases">
        <title>Comparison of genome.</title>
        <authorList>
            <person name="Zheng Z."/>
            <person name="Sun M."/>
        </authorList>
    </citation>
    <scope>NUCLEOTIDE SEQUENCE [LARGE SCALE GENOMIC DNA]</scope>
    <source>
        <strain evidence="5 6">G25-74</strain>
    </source>
</reference>
<dbReference type="OrthoDB" id="9803104at2"/>
<dbReference type="InterPro" id="IPR037523">
    <property type="entry name" value="VOC_core"/>
</dbReference>
<proteinExistence type="inferred from homology"/>
<dbReference type="GO" id="GO:0046677">
    <property type="term" value="P:response to antibiotic"/>
    <property type="evidence" value="ECO:0007669"/>
    <property type="project" value="UniProtKB-KW"/>
</dbReference>
<accession>A0A177ZZC1</accession>
<dbReference type="PROSITE" id="PS51819">
    <property type="entry name" value="VOC"/>
    <property type="match status" value="1"/>
</dbReference>
<dbReference type="RefSeq" id="WP_057989338.1">
    <property type="nucleotide sequence ID" value="NZ_JAGGKH010000019.1"/>
</dbReference>
<dbReference type="Pfam" id="PF19581">
    <property type="entry name" value="Glyoxalase_7"/>
    <property type="match status" value="1"/>
</dbReference>
<dbReference type="Proteomes" id="UP000077881">
    <property type="component" value="Unassembled WGS sequence"/>
</dbReference>
<comment type="caution">
    <text evidence="5">The sequence shown here is derived from an EMBL/GenBank/DDBJ whole genome shotgun (WGS) entry which is preliminary data.</text>
</comment>
<dbReference type="InterPro" id="IPR029068">
    <property type="entry name" value="Glyas_Bleomycin-R_OHBP_Dase"/>
</dbReference>
<organism evidence="5 6">
    <name type="scientific">Lederbergia galactosidilytica</name>
    <dbReference type="NCBI Taxonomy" id="217031"/>
    <lineage>
        <taxon>Bacteria</taxon>
        <taxon>Bacillati</taxon>
        <taxon>Bacillota</taxon>
        <taxon>Bacilli</taxon>
        <taxon>Bacillales</taxon>
        <taxon>Bacillaceae</taxon>
        <taxon>Lederbergia</taxon>
    </lineage>
</organism>
<evidence type="ECO:0000259" key="4">
    <source>
        <dbReference type="PROSITE" id="PS51819"/>
    </source>
</evidence>
<keyword evidence="6" id="KW-1185">Reference proteome</keyword>
<feature type="domain" description="VOC" evidence="4">
    <location>
        <begin position="3"/>
        <end position="124"/>
    </location>
</feature>
<protein>
    <recommendedName>
        <fullName evidence="2">Bleomycin resistance protein</fullName>
    </recommendedName>
</protein>
<evidence type="ECO:0000256" key="2">
    <source>
        <dbReference type="ARBA" id="ARBA00021572"/>
    </source>
</evidence>
<gene>
    <name evidence="5" type="ORF">ABB05_09225</name>
</gene>
<name>A0A177ZZC1_9BACI</name>